<evidence type="ECO:0000313" key="8">
    <source>
        <dbReference type="Proteomes" id="UP001642501"/>
    </source>
</evidence>
<evidence type="ECO:0000256" key="3">
    <source>
        <dbReference type="ARBA" id="ARBA00007321"/>
    </source>
</evidence>
<dbReference type="PANTHER" id="PTHR14582">
    <property type="entry name" value="INNER KINETOCHORE SUBUNIT MAL2"/>
    <property type="match status" value="1"/>
</dbReference>
<accession>A0ABP0E3H1</accession>
<comment type="caution">
    <text evidence="7">The sequence shown here is derived from an EMBL/GenBank/DDBJ whole genome shotgun (WGS) entry which is preliminary data.</text>
</comment>
<sequence>MASTLDDEIESLRVRESTRRMLSDEPLRDASTKKKLLQLCDAHDAHKQQSLYRAGSSVTAFRVRDPDPNAVDDGRVLGLRFDIMMAAQFLRPYYVLLNRDHSQSRPNTREQTQFAANGKDVTDAPLRVHRHTLPPAIPLSGLATRHLGATQYASSGPKSPDLYGFARATRRALVRYHNRLAVIGDLRRSVQQTASKTVAEAASNGVELDPSSLLADVSGADAEAKQIRFDWADGRTGRLVLNDDGHIQKMVVIGATSARDRAAVRALLADEKTATGLVRRLSGT</sequence>
<proteinExistence type="inferred from homology"/>
<evidence type="ECO:0000256" key="1">
    <source>
        <dbReference type="ARBA" id="ARBA00004123"/>
    </source>
</evidence>
<dbReference type="Proteomes" id="UP001642501">
    <property type="component" value="Unassembled WGS sequence"/>
</dbReference>
<protein>
    <submittedName>
        <fullName evidence="7">Uncharacterized protein</fullName>
    </submittedName>
</protein>
<evidence type="ECO:0000313" key="7">
    <source>
        <dbReference type="EMBL" id="CAK7274984.1"/>
    </source>
</evidence>
<dbReference type="InterPro" id="IPR018464">
    <property type="entry name" value="CENP-O"/>
</dbReference>
<evidence type="ECO:0000256" key="4">
    <source>
        <dbReference type="ARBA" id="ARBA00022454"/>
    </source>
</evidence>
<organism evidence="7 8">
    <name type="scientific">Sporothrix epigloea</name>
    <dbReference type="NCBI Taxonomy" id="1892477"/>
    <lineage>
        <taxon>Eukaryota</taxon>
        <taxon>Fungi</taxon>
        <taxon>Dikarya</taxon>
        <taxon>Ascomycota</taxon>
        <taxon>Pezizomycotina</taxon>
        <taxon>Sordariomycetes</taxon>
        <taxon>Sordariomycetidae</taxon>
        <taxon>Ophiostomatales</taxon>
        <taxon>Ophiostomataceae</taxon>
        <taxon>Sporothrix</taxon>
    </lineage>
</organism>
<name>A0ABP0E3H1_9PEZI</name>
<gene>
    <name evidence="7" type="ORF">SEPCBS57363_006444</name>
</gene>
<comment type="similarity">
    <text evidence="3">Belongs to the CENP-O/MCM21 family.</text>
</comment>
<evidence type="ECO:0000256" key="6">
    <source>
        <dbReference type="ARBA" id="ARBA00023328"/>
    </source>
</evidence>
<dbReference type="EMBL" id="CAWUOM010000194">
    <property type="protein sequence ID" value="CAK7274984.1"/>
    <property type="molecule type" value="Genomic_DNA"/>
</dbReference>
<evidence type="ECO:0000256" key="5">
    <source>
        <dbReference type="ARBA" id="ARBA00023242"/>
    </source>
</evidence>
<dbReference type="Pfam" id="PF09496">
    <property type="entry name" value="CENP-O"/>
    <property type="match status" value="1"/>
</dbReference>
<evidence type="ECO:0000256" key="2">
    <source>
        <dbReference type="ARBA" id="ARBA00004584"/>
    </source>
</evidence>
<keyword evidence="4" id="KW-0158">Chromosome</keyword>
<keyword evidence="8" id="KW-1185">Reference proteome</keyword>
<comment type="subcellular location">
    <subcellularLocation>
        <location evidence="2">Chromosome</location>
        <location evidence="2">Centromere</location>
    </subcellularLocation>
    <subcellularLocation>
        <location evidence="1">Nucleus</location>
    </subcellularLocation>
</comment>
<reference evidence="7 8" key="1">
    <citation type="submission" date="2024-01" db="EMBL/GenBank/DDBJ databases">
        <authorList>
            <person name="Allen C."/>
            <person name="Tagirdzhanova G."/>
        </authorList>
    </citation>
    <scope>NUCLEOTIDE SEQUENCE [LARGE SCALE GENOMIC DNA]</scope>
    <source>
        <strain evidence="7 8">CBS 573.63</strain>
    </source>
</reference>
<keyword evidence="5" id="KW-0539">Nucleus</keyword>
<dbReference type="PANTHER" id="PTHR14582:SF1">
    <property type="entry name" value="CENTROMERE PROTEIN O"/>
    <property type="match status" value="1"/>
</dbReference>
<keyword evidence="6" id="KW-0137">Centromere</keyword>